<evidence type="ECO:0000313" key="4">
    <source>
        <dbReference type="Proteomes" id="UP000018936"/>
    </source>
</evidence>
<evidence type="ECO:0000313" key="3">
    <source>
        <dbReference type="EMBL" id="ETE57624.1"/>
    </source>
</evidence>
<organism evidence="3 4">
    <name type="scientific">Ophiophagus hannah</name>
    <name type="common">King cobra</name>
    <name type="synonym">Naja hannah</name>
    <dbReference type="NCBI Taxonomy" id="8665"/>
    <lineage>
        <taxon>Eukaryota</taxon>
        <taxon>Metazoa</taxon>
        <taxon>Chordata</taxon>
        <taxon>Craniata</taxon>
        <taxon>Vertebrata</taxon>
        <taxon>Euteleostomi</taxon>
        <taxon>Lepidosauria</taxon>
        <taxon>Squamata</taxon>
        <taxon>Bifurcata</taxon>
        <taxon>Unidentata</taxon>
        <taxon>Episquamata</taxon>
        <taxon>Toxicofera</taxon>
        <taxon>Serpentes</taxon>
        <taxon>Colubroidea</taxon>
        <taxon>Elapidae</taxon>
        <taxon>Elapinae</taxon>
        <taxon>Ophiophagus</taxon>
    </lineage>
</organism>
<feature type="non-terminal residue" evidence="3">
    <location>
        <position position="1"/>
    </location>
</feature>
<evidence type="ECO:0000256" key="1">
    <source>
        <dbReference type="SAM" id="MobiDB-lite"/>
    </source>
</evidence>
<feature type="region of interest" description="Disordered" evidence="1">
    <location>
        <begin position="358"/>
        <end position="398"/>
    </location>
</feature>
<dbReference type="AlphaFoldDB" id="V8N5P9"/>
<evidence type="ECO:0000259" key="2">
    <source>
        <dbReference type="PROSITE" id="PS51065"/>
    </source>
</evidence>
<dbReference type="InterPro" id="IPR006573">
    <property type="entry name" value="NHR_dom"/>
</dbReference>
<dbReference type="PANTHER" id="PTHR12429:SF14">
    <property type="entry name" value="NEURALIZED-LIKE PROTEIN 4"/>
    <property type="match status" value="1"/>
</dbReference>
<gene>
    <name evidence="3" type="primary">NEURL4</name>
    <name evidence="3" type="ORF">L345_16656</name>
</gene>
<proteinExistence type="predicted"/>
<dbReference type="GO" id="GO:0061630">
    <property type="term" value="F:ubiquitin protein ligase activity"/>
    <property type="evidence" value="ECO:0007669"/>
    <property type="project" value="TreeGrafter"/>
</dbReference>
<dbReference type="InterPro" id="IPR037962">
    <property type="entry name" value="Neuralized"/>
</dbReference>
<comment type="caution">
    <text evidence="3">The sequence shown here is derived from an EMBL/GenBank/DDBJ whole genome shotgun (WGS) entry which is preliminary data.</text>
</comment>
<protein>
    <submittedName>
        <fullName evidence="3">Neuralized-like protein 4</fullName>
    </submittedName>
</protein>
<dbReference type="PANTHER" id="PTHR12429">
    <property type="entry name" value="NEURALIZED"/>
    <property type="match status" value="1"/>
</dbReference>
<sequence length="466" mass="50048">MQGGRVATTLTPLVVYGVVDLYGMAVKVTIVHNHNHSDRLRRNNAIMRALSPDRILPFLPCPCSATDDFNHGVVLSNRPLRNGEVFQVRIDKMVDKWAGSIEIGVTTHNPTYLQLPSTMTNLRSGRRHGGRCAEGGWDAAFLRQRRGPRPSRLERPAEYLRRGRSLRPSCPSHDCGRHSGTAIMQDGNTLRNNYGCDLDSLTTGSRIGMMRTVKGDLHYFINSVDQGVACSGLPPGKEVYAVVDLYGQCVQVSITSSTGPLDNSLSTSNITEKSFPIHSPGESPVPLEGLGLVKIDEVDEKWSGSVHVGLTTLLPSDASCMATGLPSSLLELRSKNVFVVLDLYGRVTSVSIVSSTMLEEAEGTHPPSVASEPYSEEEEEPTPLQPGPRGGGPASAPASALPGITSILSCRPVKADPQGGGPGSGPNGVYLEAEENSVQGREETHHVLLSPTLRYAGLEPFATKVQ</sequence>
<feature type="domain" description="NHR" evidence="2">
    <location>
        <begin position="37"/>
        <end position="257"/>
    </location>
</feature>
<dbReference type="Gene3D" id="2.60.120.920">
    <property type="match status" value="2"/>
</dbReference>
<name>V8N5P9_OPHHA</name>
<reference evidence="3 4" key="1">
    <citation type="journal article" date="2013" name="Proc. Natl. Acad. Sci. U.S.A.">
        <title>The king cobra genome reveals dynamic gene evolution and adaptation in the snake venom system.</title>
        <authorList>
            <person name="Vonk F.J."/>
            <person name="Casewell N.R."/>
            <person name="Henkel C.V."/>
            <person name="Heimberg A.M."/>
            <person name="Jansen H.J."/>
            <person name="McCleary R.J."/>
            <person name="Kerkkamp H.M."/>
            <person name="Vos R.A."/>
            <person name="Guerreiro I."/>
            <person name="Calvete J.J."/>
            <person name="Wuster W."/>
            <person name="Woods A.E."/>
            <person name="Logan J.M."/>
            <person name="Harrison R.A."/>
            <person name="Castoe T.A."/>
            <person name="de Koning A.P."/>
            <person name="Pollock D.D."/>
            <person name="Yandell M."/>
            <person name="Calderon D."/>
            <person name="Renjifo C."/>
            <person name="Currier R.B."/>
            <person name="Salgado D."/>
            <person name="Pla D."/>
            <person name="Sanz L."/>
            <person name="Hyder A.S."/>
            <person name="Ribeiro J.M."/>
            <person name="Arntzen J.W."/>
            <person name="van den Thillart G.E."/>
            <person name="Boetzer M."/>
            <person name="Pirovano W."/>
            <person name="Dirks R.P."/>
            <person name="Spaink H.P."/>
            <person name="Duboule D."/>
            <person name="McGlinn E."/>
            <person name="Kini R.M."/>
            <person name="Richardson M.K."/>
        </authorList>
    </citation>
    <scope>NUCLEOTIDE SEQUENCE</scope>
    <source>
        <tissue evidence="3">Blood</tissue>
    </source>
</reference>
<dbReference type="SMART" id="SM00588">
    <property type="entry name" value="NEUZ"/>
    <property type="match status" value="1"/>
</dbReference>
<dbReference type="OrthoDB" id="49113at2759"/>
<dbReference type="EMBL" id="AZIM01008050">
    <property type="protein sequence ID" value="ETE57624.1"/>
    <property type="molecule type" value="Genomic_DNA"/>
</dbReference>
<dbReference type="PROSITE" id="PS51065">
    <property type="entry name" value="NHR"/>
    <property type="match status" value="1"/>
</dbReference>
<keyword evidence="4" id="KW-1185">Reference proteome</keyword>
<dbReference type="Pfam" id="PF07177">
    <property type="entry name" value="Neuralized"/>
    <property type="match status" value="1"/>
</dbReference>
<dbReference type="InterPro" id="IPR043136">
    <property type="entry name" value="B30.2/SPRY_sf"/>
</dbReference>
<feature type="region of interest" description="Disordered" evidence="1">
    <location>
        <begin position="411"/>
        <end position="444"/>
    </location>
</feature>
<accession>V8N5P9</accession>
<dbReference type="CDD" id="cd12887">
    <property type="entry name" value="SPRY_NHR_like"/>
    <property type="match status" value="1"/>
</dbReference>
<dbReference type="Proteomes" id="UP000018936">
    <property type="component" value="Unassembled WGS sequence"/>
</dbReference>